<dbReference type="EMBL" id="JAKWBL010000001">
    <property type="protein sequence ID" value="MCH5597808.1"/>
    <property type="molecule type" value="Genomic_DNA"/>
</dbReference>
<organism evidence="1 2">
    <name type="scientific">Niabella ginsengisoli</name>
    <dbReference type="NCBI Taxonomy" id="522298"/>
    <lineage>
        <taxon>Bacteria</taxon>
        <taxon>Pseudomonadati</taxon>
        <taxon>Bacteroidota</taxon>
        <taxon>Chitinophagia</taxon>
        <taxon>Chitinophagales</taxon>
        <taxon>Chitinophagaceae</taxon>
        <taxon>Niabella</taxon>
    </lineage>
</organism>
<name>A0ABS9SHF9_9BACT</name>
<keyword evidence="2" id="KW-1185">Reference proteome</keyword>
<dbReference type="SUPFAM" id="SSF52266">
    <property type="entry name" value="SGNH hydrolase"/>
    <property type="match status" value="1"/>
</dbReference>
<comment type="caution">
    <text evidence="1">The sequence shown here is derived from an EMBL/GenBank/DDBJ whole genome shotgun (WGS) entry which is preliminary data.</text>
</comment>
<evidence type="ECO:0008006" key="3">
    <source>
        <dbReference type="Google" id="ProtNLM"/>
    </source>
</evidence>
<accession>A0ABS9SHF9</accession>
<dbReference type="InterPro" id="IPR036514">
    <property type="entry name" value="SGNH_hydro_sf"/>
</dbReference>
<gene>
    <name evidence="1" type="ORF">MKP09_07770</name>
</gene>
<dbReference type="RefSeq" id="WP_240827169.1">
    <property type="nucleotide sequence ID" value="NZ_JAKWBL010000001.1"/>
</dbReference>
<proteinExistence type="predicted"/>
<evidence type="ECO:0000313" key="1">
    <source>
        <dbReference type="EMBL" id="MCH5597808.1"/>
    </source>
</evidence>
<protein>
    <recommendedName>
        <fullName evidence="3">Macro domain-containing protein</fullName>
    </recommendedName>
</protein>
<reference evidence="1 2" key="1">
    <citation type="submission" date="2022-02" db="EMBL/GenBank/DDBJ databases">
        <authorList>
            <person name="Min J."/>
        </authorList>
    </citation>
    <scope>NUCLEOTIDE SEQUENCE [LARGE SCALE GENOMIC DNA]</scope>
    <source>
        <strain evidence="1 2">GR10-1</strain>
    </source>
</reference>
<dbReference type="Gene3D" id="3.40.50.1110">
    <property type="entry name" value="SGNH hydrolase"/>
    <property type="match status" value="1"/>
</dbReference>
<dbReference type="Proteomes" id="UP001202248">
    <property type="component" value="Unassembled WGS sequence"/>
</dbReference>
<sequence length="88" mass="9758">MQPDSTHSGWSLVTDPALHNFSEVAYFFAKQLSSKLKAPVGIISAAIPGSGIEPWMPKEALLKEIFFKIRKAIQLEASVTMRVNFIQP</sequence>
<evidence type="ECO:0000313" key="2">
    <source>
        <dbReference type="Proteomes" id="UP001202248"/>
    </source>
</evidence>